<feature type="compositionally biased region" description="Polar residues" evidence="1">
    <location>
        <begin position="57"/>
        <end position="69"/>
    </location>
</feature>
<protein>
    <submittedName>
        <fullName evidence="2">Uncharacterized protein</fullName>
    </submittedName>
</protein>
<feature type="region of interest" description="Disordered" evidence="1">
    <location>
        <begin position="53"/>
        <end position="118"/>
    </location>
</feature>
<gene>
    <name evidence="2" type="ORF">PR001_g16222</name>
</gene>
<evidence type="ECO:0000313" key="2">
    <source>
        <dbReference type="EMBL" id="KAE9010269.1"/>
    </source>
</evidence>
<dbReference type="EMBL" id="QXFV01001267">
    <property type="protein sequence ID" value="KAE9010269.1"/>
    <property type="molecule type" value="Genomic_DNA"/>
</dbReference>
<reference evidence="2 3" key="1">
    <citation type="submission" date="2018-09" db="EMBL/GenBank/DDBJ databases">
        <title>Genomic investigation of the strawberry pathogen Phytophthora fragariae indicates pathogenicity is determined by transcriptional variation in three key races.</title>
        <authorList>
            <person name="Adams T.M."/>
            <person name="Armitage A.D."/>
            <person name="Sobczyk M.K."/>
            <person name="Bates H.J."/>
            <person name="Dunwell J.M."/>
            <person name="Nellist C.F."/>
            <person name="Harrison R.J."/>
        </authorList>
    </citation>
    <scope>NUCLEOTIDE SEQUENCE [LARGE SCALE GENOMIC DNA]</scope>
    <source>
        <strain evidence="2 3">SCRP249</strain>
    </source>
</reference>
<accession>A0A6A3KTT0</accession>
<feature type="compositionally biased region" description="Basic residues" evidence="1">
    <location>
        <begin position="101"/>
        <end position="112"/>
    </location>
</feature>
<sequence length="582" mass="65915">MVFDASREEIRDNSYYKSLLLGPRVARVGSSTSASPSASNLEDGSAHTLLALKTPLKNPTPTSPTTQNGAIIRRRKRAKPSESENDSDIAESESHGTERRTTKRKYRKATHTLRKEEKERLEKELDALHARMEELKKQALASFGTPSQNDKDRVIASKVLRDAVQTQQLEFANIQGIMSEYALCTIEAGSPLQRFIHLGSEEISRRDIAVFEADEERQLGGPKRRRPSYLVRQDEVKKLKTQLQMLQKRLTRLQARPRSARAKILDVERANNSLRDIIHGQQLAVAGARSMLAGMQERQTGSPLCRHIHLPREWWERRQVLLGLKSDMITRGCQYVVARSQHLDLMKPQLMDHRYEDAQGNFCCERFEFFHFTGVQSIRQVFDAIKYFMLNMEITISEALGHTTVREDYDTVDDGTSIWNYRLLSTDSHGITSEVNKVVLTEYFDESEQMGGRPCAVVVTDSVDVDDLYPYNPRERVRRDISATTVLTEMRRKKQKRSMSTESEQGGDQDTSSGGGVTSRGEAGADGDDSDEELVVVMQRAAFMKMHKPEFEISRSAMRSLKEGIASWGEVEVQSIRGAVNA</sequence>
<evidence type="ECO:0000256" key="1">
    <source>
        <dbReference type="SAM" id="MobiDB-lite"/>
    </source>
</evidence>
<proteinExistence type="predicted"/>
<dbReference type="AlphaFoldDB" id="A0A6A3KTT0"/>
<evidence type="ECO:0000313" key="3">
    <source>
        <dbReference type="Proteomes" id="UP000429607"/>
    </source>
</evidence>
<organism evidence="2 3">
    <name type="scientific">Phytophthora rubi</name>
    <dbReference type="NCBI Taxonomy" id="129364"/>
    <lineage>
        <taxon>Eukaryota</taxon>
        <taxon>Sar</taxon>
        <taxon>Stramenopiles</taxon>
        <taxon>Oomycota</taxon>
        <taxon>Peronosporomycetes</taxon>
        <taxon>Peronosporales</taxon>
        <taxon>Peronosporaceae</taxon>
        <taxon>Phytophthora</taxon>
    </lineage>
</organism>
<name>A0A6A3KTT0_9STRA</name>
<feature type="region of interest" description="Disordered" evidence="1">
    <location>
        <begin position="480"/>
        <end position="531"/>
    </location>
</feature>
<dbReference type="Proteomes" id="UP000429607">
    <property type="component" value="Unassembled WGS sequence"/>
</dbReference>
<comment type="caution">
    <text evidence="2">The sequence shown here is derived from an EMBL/GenBank/DDBJ whole genome shotgun (WGS) entry which is preliminary data.</text>
</comment>